<gene>
    <name evidence="4" type="primary">mqnA</name>
    <name evidence="5" type="ORF">A2527_10620</name>
</gene>
<dbReference type="HAMAP" id="MF_00995">
    <property type="entry name" value="MqnA"/>
    <property type="match status" value="1"/>
</dbReference>
<dbReference type="EC" id="4.2.1.151" evidence="4"/>
<dbReference type="PANTHER" id="PTHR37690:SF1">
    <property type="entry name" value="CHORISMATE DEHYDRATASE"/>
    <property type="match status" value="1"/>
</dbReference>
<dbReference type="Pfam" id="PF02621">
    <property type="entry name" value="VitK2_biosynth"/>
    <property type="match status" value="1"/>
</dbReference>
<dbReference type="UniPathway" id="UPA00079"/>
<reference evidence="5 6" key="1">
    <citation type="journal article" date="2016" name="Nat. Commun.">
        <title>Thousands of microbial genomes shed light on interconnected biogeochemical processes in an aquifer system.</title>
        <authorList>
            <person name="Anantharaman K."/>
            <person name="Brown C.T."/>
            <person name="Hug L.A."/>
            <person name="Sharon I."/>
            <person name="Castelle C.J."/>
            <person name="Probst A.J."/>
            <person name="Thomas B.C."/>
            <person name="Singh A."/>
            <person name="Wilkins M.J."/>
            <person name="Karaoz U."/>
            <person name="Brodie E.L."/>
            <person name="Williams K.H."/>
            <person name="Hubbard S.S."/>
            <person name="Banfield J.F."/>
        </authorList>
    </citation>
    <scope>NUCLEOTIDE SEQUENCE [LARGE SCALE GENOMIC DNA]</scope>
</reference>
<keyword evidence="2 4" id="KW-0474">Menaquinone biosynthesis</keyword>
<dbReference type="InterPro" id="IPR003773">
    <property type="entry name" value="Menaquinone_biosynth"/>
</dbReference>
<dbReference type="STRING" id="1817772.A2527_10620"/>
<proteinExistence type="inferred from homology"/>
<dbReference type="GO" id="GO:0016836">
    <property type="term" value="F:hydro-lyase activity"/>
    <property type="evidence" value="ECO:0007669"/>
    <property type="project" value="UniProtKB-UniRule"/>
</dbReference>
<dbReference type="InterPro" id="IPR030868">
    <property type="entry name" value="MqnA"/>
</dbReference>
<dbReference type="AlphaFoldDB" id="A0A1F6GGN0"/>
<dbReference type="PANTHER" id="PTHR37690">
    <property type="entry name" value="CHORISMATE DEHYDRATASE"/>
    <property type="match status" value="1"/>
</dbReference>
<evidence type="ECO:0000256" key="3">
    <source>
        <dbReference type="ARBA" id="ARBA00023239"/>
    </source>
</evidence>
<dbReference type="GO" id="GO:0009234">
    <property type="term" value="P:menaquinone biosynthetic process"/>
    <property type="evidence" value="ECO:0007669"/>
    <property type="project" value="UniProtKB-UniRule"/>
</dbReference>
<dbReference type="SUPFAM" id="SSF53850">
    <property type="entry name" value="Periplasmic binding protein-like II"/>
    <property type="match status" value="1"/>
</dbReference>
<comment type="function">
    <text evidence="4">Catalyzes the dehydration of chorismate into 3-[(1-carboxyvinyl)oxy]benzoate, a step in the biosynthesis of menaquinone (MK, vitamin K2).</text>
</comment>
<name>A0A1F6GGN0_9PROT</name>
<comment type="similarity">
    <text evidence="4">Belongs to the MqnA/MqnD family. MqnA subfamily.</text>
</comment>
<evidence type="ECO:0000313" key="5">
    <source>
        <dbReference type="EMBL" id="OGG97279.1"/>
    </source>
</evidence>
<evidence type="ECO:0000256" key="2">
    <source>
        <dbReference type="ARBA" id="ARBA00022428"/>
    </source>
</evidence>
<keyword evidence="3 4" id="KW-0456">Lyase</keyword>
<comment type="pathway">
    <text evidence="1 4">Quinol/quinone metabolism; menaquinone biosynthesis.</text>
</comment>
<evidence type="ECO:0000313" key="6">
    <source>
        <dbReference type="Proteomes" id="UP000178449"/>
    </source>
</evidence>
<dbReference type="Gene3D" id="3.40.190.10">
    <property type="entry name" value="Periplasmic binding protein-like II"/>
    <property type="match status" value="2"/>
</dbReference>
<comment type="caution">
    <text evidence="5">The sequence shown here is derived from an EMBL/GenBank/DDBJ whole genome shotgun (WGS) entry which is preliminary data.</text>
</comment>
<sequence length="265" mass="30104">MLKLGVIDVLNVLPVFYQLLESPPSGLFSPVFGRVTELNGKLNRGELDLSVISSFEYAANPERYYILPELSVSSRGPVRSIYLFSSKPLEQLANQQILLTEFSLTSIHLIQWLLKDLKVSYSQDPYQPHAAELLIADDAIKRYFEKRDPFVYDLGELWYQKTGLPMVFALWVVRREVFDQSPKAVLALHGALLKSKALAAGLLFEMSQSRFRGIFPSAKELEGYLANLHYEFSASYQEGFNLFMEKMVEINKLPQAAPIAFLPET</sequence>
<protein>
    <recommendedName>
        <fullName evidence="4">Chorismate dehydratase</fullName>
        <ecNumber evidence="4">4.2.1.151</ecNumber>
    </recommendedName>
    <alternativeName>
        <fullName evidence="4">Menaquinone biosynthetic enzyme MqnA</fullName>
    </alternativeName>
</protein>
<evidence type="ECO:0000256" key="1">
    <source>
        <dbReference type="ARBA" id="ARBA00004863"/>
    </source>
</evidence>
<comment type="catalytic activity">
    <reaction evidence="4">
        <text>chorismate = 3-[(1-carboxyvinyl)-oxy]benzoate + H2O</text>
        <dbReference type="Rhea" id="RHEA:40051"/>
        <dbReference type="ChEBI" id="CHEBI:15377"/>
        <dbReference type="ChEBI" id="CHEBI:29748"/>
        <dbReference type="ChEBI" id="CHEBI:76981"/>
        <dbReference type="EC" id="4.2.1.151"/>
    </reaction>
</comment>
<evidence type="ECO:0000256" key="4">
    <source>
        <dbReference type="HAMAP-Rule" id="MF_00995"/>
    </source>
</evidence>
<organism evidence="5 6">
    <name type="scientific">Candidatus Lambdaproteobacteria bacterium RIFOXYD2_FULL_50_16</name>
    <dbReference type="NCBI Taxonomy" id="1817772"/>
    <lineage>
        <taxon>Bacteria</taxon>
        <taxon>Pseudomonadati</taxon>
        <taxon>Pseudomonadota</taxon>
        <taxon>Candidatus Lambdaproteobacteria</taxon>
    </lineage>
</organism>
<dbReference type="Proteomes" id="UP000178449">
    <property type="component" value="Unassembled WGS sequence"/>
</dbReference>
<accession>A0A1F6GGN0</accession>
<dbReference type="EMBL" id="MFNE01000001">
    <property type="protein sequence ID" value="OGG97279.1"/>
    <property type="molecule type" value="Genomic_DNA"/>
</dbReference>
<dbReference type="CDD" id="cd13634">
    <property type="entry name" value="PBP2_Sco4506"/>
    <property type="match status" value="1"/>
</dbReference>